<comment type="catalytic activity">
    <reaction evidence="1 4">
        <text>a uridine in RNA = a pseudouridine in RNA</text>
        <dbReference type="Rhea" id="RHEA:48348"/>
        <dbReference type="Rhea" id="RHEA-COMP:12068"/>
        <dbReference type="Rhea" id="RHEA-COMP:12069"/>
        <dbReference type="ChEBI" id="CHEBI:65314"/>
        <dbReference type="ChEBI" id="CHEBI:65315"/>
    </reaction>
</comment>
<dbReference type="eggNOG" id="COG0564">
    <property type="taxonomic scope" value="Bacteria"/>
</dbReference>
<dbReference type="InterPro" id="IPR006225">
    <property type="entry name" value="PsdUridine_synth_RluC/D"/>
</dbReference>
<accession>A0A081NVX6</accession>
<evidence type="ECO:0000256" key="2">
    <source>
        <dbReference type="ARBA" id="ARBA00010876"/>
    </source>
</evidence>
<dbReference type="GO" id="GO:0009982">
    <property type="term" value="F:pseudouridine synthase activity"/>
    <property type="evidence" value="ECO:0007669"/>
    <property type="project" value="InterPro"/>
</dbReference>
<dbReference type="NCBIfam" id="TIGR00005">
    <property type="entry name" value="rluA_subfam"/>
    <property type="match status" value="1"/>
</dbReference>
<organism evidence="6 7">
    <name type="scientific">Paenibacillus tyrfis</name>
    <dbReference type="NCBI Taxonomy" id="1501230"/>
    <lineage>
        <taxon>Bacteria</taxon>
        <taxon>Bacillati</taxon>
        <taxon>Bacillota</taxon>
        <taxon>Bacilli</taxon>
        <taxon>Bacillales</taxon>
        <taxon>Paenibacillaceae</taxon>
        <taxon>Paenibacillus</taxon>
    </lineage>
</organism>
<dbReference type="PANTHER" id="PTHR21600:SF71">
    <property type="entry name" value="PSEUDOURIDINE SYNTHASE"/>
    <property type="match status" value="1"/>
</dbReference>
<protein>
    <recommendedName>
        <fullName evidence="4">Pseudouridine synthase</fullName>
        <ecNumber evidence="4">5.4.99.-</ecNumber>
    </recommendedName>
</protein>
<dbReference type="OrthoDB" id="9773999at2"/>
<dbReference type="GO" id="GO:0003723">
    <property type="term" value="F:RNA binding"/>
    <property type="evidence" value="ECO:0007669"/>
    <property type="project" value="InterPro"/>
</dbReference>
<proteinExistence type="inferred from homology"/>
<dbReference type="PANTHER" id="PTHR21600">
    <property type="entry name" value="MITOCHONDRIAL RNA PSEUDOURIDINE SYNTHASE"/>
    <property type="match status" value="1"/>
</dbReference>
<feature type="domain" description="Pseudouridine synthase RsuA/RluA-like" evidence="5">
    <location>
        <begin position="83"/>
        <end position="232"/>
    </location>
</feature>
<gene>
    <name evidence="6" type="ORF">ET33_22085</name>
</gene>
<name>A0A081NVX6_9BACL</name>
<keyword evidence="7" id="KW-1185">Reference proteome</keyword>
<evidence type="ECO:0000256" key="4">
    <source>
        <dbReference type="RuleBase" id="RU362028"/>
    </source>
</evidence>
<dbReference type="InterPro" id="IPR020103">
    <property type="entry name" value="PsdUridine_synth_cat_dom_sf"/>
</dbReference>
<dbReference type="InterPro" id="IPR006145">
    <property type="entry name" value="PsdUridine_synth_RsuA/RluA"/>
</dbReference>
<comment type="similarity">
    <text evidence="2 4">Belongs to the pseudouridine synthase RluA family.</text>
</comment>
<sequence>MTAWRRKGQWLEWTANAEPSTLEEVKALLPDAIDERTLKKLWSASGVEIQGRRILLRLFPEESLQYMPEWTGIEVLFEDDFCLVADKSAGMKVHPTGESEGGTLLHAVGWHLESTGQSCRPRHIHRLDEDTTGPVLMAKCPWAQVRLDEAMREKKVERTYVALVHGRLSPNRGRVDAPIGRDRHHATRRRVSPGGERAVTHYEVVESYRSTTLVRLRLETGRTHQIRVHLSHLGHPLIGDTLYGGRSEGMKRQALHGERLTFPHPWSGESIEVQSPWPPDFVALNERLKK</sequence>
<comment type="caution">
    <text evidence="6">The sequence shown here is derived from an EMBL/GenBank/DDBJ whole genome shotgun (WGS) entry which is preliminary data.</text>
</comment>
<feature type="active site" evidence="3">
    <location>
        <position position="128"/>
    </location>
</feature>
<keyword evidence="4" id="KW-0413">Isomerase</keyword>
<dbReference type="CDD" id="cd02869">
    <property type="entry name" value="PseudoU_synth_RluA_like"/>
    <property type="match status" value="1"/>
</dbReference>
<dbReference type="Gene3D" id="3.30.2350.10">
    <property type="entry name" value="Pseudouridine synthase"/>
    <property type="match status" value="1"/>
</dbReference>
<dbReference type="InterPro" id="IPR050188">
    <property type="entry name" value="RluA_PseudoU_synthase"/>
</dbReference>
<dbReference type="GO" id="GO:0000455">
    <property type="term" value="P:enzyme-directed rRNA pseudouridine synthesis"/>
    <property type="evidence" value="ECO:0007669"/>
    <property type="project" value="TreeGrafter"/>
</dbReference>
<dbReference type="SUPFAM" id="SSF55120">
    <property type="entry name" value="Pseudouridine synthase"/>
    <property type="match status" value="1"/>
</dbReference>
<evidence type="ECO:0000256" key="1">
    <source>
        <dbReference type="ARBA" id="ARBA00000073"/>
    </source>
</evidence>
<dbReference type="GO" id="GO:0140098">
    <property type="term" value="F:catalytic activity, acting on RNA"/>
    <property type="evidence" value="ECO:0007669"/>
    <property type="project" value="UniProtKB-ARBA"/>
</dbReference>
<reference evidence="6 7" key="1">
    <citation type="submission" date="2014-06" db="EMBL/GenBank/DDBJ databases">
        <title>Draft genome sequence of Paenibacillus sp. MSt1.</title>
        <authorList>
            <person name="Aw Y.K."/>
            <person name="Ong K.S."/>
            <person name="Gan H.M."/>
            <person name="Lee S.M."/>
        </authorList>
    </citation>
    <scope>NUCLEOTIDE SEQUENCE [LARGE SCALE GENOMIC DNA]</scope>
    <source>
        <strain evidence="6 7">MSt1</strain>
    </source>
</reference>
<comment type="function">
    <text evidence="4">Responsible for synthesis of pseudouridine from uracil.</text>
</comment>
<dbReference type="EC" id="5.4.99.-" evidence="4"/>
<dbReference type="AlphaFoldDB" id="A0A081NVX6"/>
<dbReference type="EMBL" id="JNVM01000033">
    <property type="protein sequence ID" value="KEQ22599.1"/>
    <property type="molecule type" value="Genomic_DNA"/>
</dbReference>
<dbReference type="Pfam" id="PF00849">
    <property type="entry name" value="PseudoU_synth_2"/>
    <property type="match status" value="1"/>
</dbReference>
<evidence type="ECO:0000256" key="3">
    <source>
        <dbReference type="PIRSR" id="PIRSR606225-1"/>
    </source>
</evidence>
<evidence type="ECO:0000313" key="7">
    <source>
        <dbReference type="Proteomes" id="UP000028123"/>
    </source>
</evidence>
<dbReference type="Proteomes" id="UP000028123">
    <property type="component" value="Unassembled WGS sequence"/>
</dbReference>
<evidence type="ECO:0000313" key="6">
    <source>
        <dbReference type="EMBL" id="KEQ22599.1"/>
    </source>
</evidence>
<dbReference type="RefSeq" id="WP_036690620.1">
    <property type="nucleotide sequence ID" value="NZ_JNVM01000033.1"/>
</dbReference>
<evidence type="ECO:0000259" key="5">
    <source>
        <dbReference type="Pfam" id="PF00849"/>
    </source>
</evidence>